<sequence>MTKEATRAFRSHLPRHSYARALANRIVRPIDRRNHVIERNALIAGIWAMDKCDQAGTNSGRMVQTL</sequence>
<dbReference type="EMBL" id="UZAM01007739">
    <property type="protein sequence ID" value="VDP01115.1"/>
    <property type="molecule type" value="Genomic_DNA"/>
</dbReference>
<evidence type="ECO:0000313" key="1">
    <source>
        <dbReference type="EMBL" id="VDP01115.1"/>
    </source>
</evidence>
<reference evidence="1 2" key="2">
    <citation type="submission" date="2018-11" db="EMBL/GenBank/DDBJ databases">
        <authorList>
            <consortium name="Pathogen Informatics"/>
        </authorList>
    </citation>
    <scope>NUCLEOTIDE SEQUENCE [LARGE SCALE GENOMIC DNA]</scope>
</reference>
<protein>
    <submittedName>
        <fullName evidence="3">Transposase</fullName>
    </submittedName>
</protein>
<gene>
    <name evidence="1" type="ORF">SBAD_LOCUS3428</name>
</gene>
<dbReference type="WBParaSite" id="SBAD_0000358701-mRNA-1">
    <property type="protein sequence ID" value="SBAD_0000358701-mRNA-1"/>
    <property type="gene ID" value="SBAD_0000358701"/>
</dbReference>
<keyword evidence="2" id="KW-1185">Reference proteome</keyword>
<organism evidence="3">
    <name type="scientific">Soboliphyme baturini</name>
    <dbReference type="NCBI Taxonomy" id="241478"/>
    <lineage>
        <taxon>Eukaryota</taxon>
        <taxon>Metazoa</taxon>
        <taxon>Ecdysozoa</taxon>
        <taxon>Nematoda</taxon>
        <taxon>Enoplea</taxon>
        <taxon>Dorylaimia</taxon>
        <taxon>Dioctophymatida</taxon>
        <taxon>Dioctophymatoidea</taxon>
        <taxon>Soboliphymatidae</taxon>
        <taxon>Soboliphyme</taxon>
    </lineage>
</organism>
<accession>A0A183III3</accession>
<evidence type="ECO:0000313" key="2">
    <source>
        <dbReference type="Proteomes" id="UP000270296"/>
    </source>
</evidence>
<dbReference type="AlphaFoldDB" id="A0A183III3"/>
<name>A0A183III3_9BILA</name>
<dbReference type="Proteomes" id="UP000270296">
    <property type="component" value="Unassembled WGS sequence"/>
</dbReference>
<proteinExistence type="predicted"/>
<reference evidence="3" key="1">
    <citation type="submission" date="2016-06" db="UniProtKB">
        <authorList>
            <consortium name="WormBaseParasite"/>
        </authorList>
    </citation>
    <scope>IDENTIFICATION</scope>
</reference>
<evidence type="ECO:0000313" key="3">
    <source>
        <dbReference type="WBParaSite" id="SBAD_0000358701-mRNA-1"/>
    </source>
</evidence>